<dbReference type="RefSeq" id="XP_040654460.1">
    <property type="nucleotide sequence ID" value="XM_040804356.1"/>
</dbReference>
<dbReference type="PANTHER" id="PTHR12265">
    <property type="entry name" value="TRANSMEMBRANE PROTEIN 53"/>
    <property type="match status" value="1"/>
</dbReference>
<name>A0A151GDD0_DRECN</name>
<comment type="caution">
    <text evidence="1">The sequence shown here is derived from an EMBL/GenBank/DDBJ whole genome shotgun (WGS) entry which is preliminary data.</text>
</comment>
<dbReference type="GeneID" id="63719713"/>
<dbReference type="PANTHER" id="PTHR12265:SF14">
    <property type="entry name" value="INDOLE-DITERPENE BIOSYNTHESIS PROTEIN PAXU"/>
    <property type="match status" value="1"/>
</dbReference>
<accession>A0A151GDD0</accession>
<dbReference type="InterPro" id="IPR029058">
    <property type="entry name" value="AB_hydrolase_fold"/>
</dbReference>
<gene>
    <name evidence="1" type="ORF">DCS_07070</name>
</gene>
<evidence type="ECO:0000313" key="2">
    <source>
        <dbReference type="Proteomes" id="UP000076580"/>
    </source>
</evidence>
<evidence type="ECO:0000313" key="1">
    <source>
        <dbReference type="EMBL" id="KYK55108.1"/>
    </source>
</evidence>
<protein>
    <recommendedName>
        <fullName evidence="3">PaxU</fullName>
    </recommendedName>
</protein>
<proteinExistence type="predicted"/>
<keyword evidence="2" id="KW-1185">Reference proteome</keyword>
<organism evidence="1 2">
    <name type="scientific">Drechmeria coniospora</name>
    <name type="common">Nematophagous fungus</name>
    <name type="synonym">Meria coniospora</name>
    <dbReference type="NCBI Taxonomy" id="98403"/>
    <lineage>
        <taxon>Eukaryota</taxon>
        <taxon>Fungi</taxon>
        <taxon>Dikarya</taxon>
        <taxon>Ascomycota</taxon>
        <taxon>Pezizomycotina</taxon>
        <taxon>Sordariomycetes</taxon>
        <taxon>Hypocreomycetidae</taxon>
        <taxon>Hypocreales</taxon>
        <taxon>Ophiocordycipitaceae</taxon>
        <taxon>Drechmeria</taxon>
    </lineage>
</organism>
<evidence type="ECO:0008006" key="3">
    <source>
        <dbReference type="Google" id="ProtNLM"/>
    </source>
</evidence>
<dbReference type="EMBL" id="LAYC01000003">
    <property type="protein sequence ID" value="KYK55108.1"/>
    <property type="molecule type" value="Genomic_DNA"/>
</dbReference>
<sequence length="293" mass="31894">MAAMGRKAPAIVGFTALSEQVFLRPRARADDGAASAGDPGTVIIYGWGDGLPKHVAKYADGYRQLYPAARQVVVLSPIAKAMFSDLQQRSGHMTDVVDAVFDGAESEEHSILVHTMSNTGAVNYAATLHAYRERYGKPLPHRVLVMDSTPGSTELTAANVGRWSRAMALGTAASFPWPFTVTQAIWGLVLCLSSAYGWIVGRESAGSWSRRAANDERYETKSARKLYLYSKDDDLIASDDIERHAAEARRDGWEADTELFRGSGHVGHMRTHPTQYWAAIRTSWAAATAASSS</sequence>
<dbReference type="SUPFAM" id="SSF53474">
    <property type="entry name" value="alpha/beta-Hydrolases"/>
    <property type="match status" value="1"/>
</dbReference>
<reference evidence="1 2" key="1">
    <citation type="journal article" date="2016" name="Sci. Rep.">
        <title>Insights into Adaptations to a Near-Obligate Nematode Endoparasitic Lifestyle from the Finished Genome of Drechmeria coniospora.</title>
        <authorList>
            <person name="Zhang L."/>
            <person name="Zhou Z."/>
            <person name="Guo Q."/>
            <person name="Fokkens L."/>
            <person name="Miskei M."/>
            <person name="Pocsi I."/>
            <person name="Zhang W."/>
            <person name="Chen M."/>
            <person name="Wang L."/>
            <person name="Sun Y."/>
            <person name="Donzelli B.G."/>
            <person name="Gibson D.M."/>
            <person name="Nelson D.R."/>
            <person name="Luo J.G."/>
            <person name="Rep M."/>
            <person name="Liu H."/>
            <person name="Yang S."/>
            <person name="Wang J."/>
            <person name="Krasnoff S.B."/>
            <person name="Xu Y."/>
            <person name="Molnar I."/>
            <person name="Lin M."/>
        </authorList>
    </citation>
    <scope>NUCLEOTIDE SEQUENCE [LARGE SCALE GENOMIC DNA]</scope>
    <source>
        <strain evidence="1 2">ARSEF 6962</strain>
    </source>
</reference>
<dbReference type="InParanoid" id="A0A151GDD0"/>
<dbReference type="Proteomes" id="UP000076580">
    <property type="component" value="Chromosome 03"/>
</dbReference>
<dbReference type="AlphaFoldDB" id="A0A151GDD0"/>
<dbReference type="InterPro" id="IPR008547">
    <property type="entry name" value="DUF829_TMEM53"/>
</dbReference>
<dbReference type="Pfam" id="PF05705">
    <property type="entry name" value="DUF829"/>
    <property type="match status" value="1"/>
</dbReference>